<gene>
    <name evidence="1" type="ORF">RS130_03320</name>
</gene>
<accession>A0ABU3SSY3</accession>
<proteinExistence type="predicted"/>
<dbReference type="EMBL" id="JAWDIO010000002">
    <property type="protein sequence ID" value="MDU0353088.1"/>
    <property type="molecule type" value="Genomic_DNA"/>
</dbReference>
<comment type="caution">
    <text evidence="1">The sequence shown here is derived from an EMBL/GenBank/DDBJ whole genome shotgun (WGS) entry which is preliminary data.</text>
</comment>
<sequence length="145" mass="16276">MRFSNQHNQPRSKVQVYVEADSELLVPALERILNENHIRLDLIDSPVKEQSLPLFIVCKSNLTAASTIEKFSLTNPLIYWLPGTTFDGSNEQPAIGHWLSNWQQPKQLQAILSLFNHSATISTKLAHADKKLSLLSGFLGSTPLR</sequence>
<organism evidence="1 2">
    <name type="scientific">Paraglaciecola aquimarina</name>
    <dbReference type="NCBI Taxonomy" id="1235557"/>
    <lineage>
        <taxon>Bacteria</taxon>
        <taxon>Pseudomonadati</taxon>
        <taxon>Pseudomonadota</taxon>
        <taxon>Gammaproteobacteria</taxon>
        <taxon>Alteromonadales</taxon>
        <taxon>Alteromonadaceae</taxon>
        <taxon>Paraglaciecola</taxon>
    </lineage>
</organism>
<keyword evidence="2" id="KW-1185">Reference proteome</keyword>
<name>A0ABU3SSY3_9ALTE</name>
<dbReference type="Proteomes" id="UP001247805">
    <property type="component" value="Unassembled WGS sequence"/>
</dbReference>
<evidence type="ECO:0000313" key="2">
    <source>
        <dbReference type="Proteomes" id="UP001247805"/>
    </source>
</evidence>
<reference evidence="1 2" key="1">
    <citation type="submission" date="2023-10" db="EMBL/GenBank/DDBJ databases">
        <title>Glaciecola aquimarina strain GGW-M5 nov., isolated from a coastal seawater.</title>
        <authorList>
            <person name="Bayburt H."/>
            <person name="Kim J.M."/>
            <person name="Choi B.J."/>
            <person name="Jeon C.O."/>
        </authorList>
    </citation>
    <scope>NUCLEOTIDE SEQUENCE [LARGE SCALE GENOMIC DNA]</scope>
    <source>
        <strain evidence="1 2">KCTC 32108</strain>
    </source>
</reference>
<dbReference type="RefSeq" id="WP_316024783.1">
    <property type="nucleotide sequence ID" value="NZ_JAWDIO010000002.1"/>
</dbReference>
<protein>
    <submittedName>
        <fullName evidence="1">Uncharacterized protein</fullName>
    </submittedName>
</protein>
<evidence type="ECO:0000313" key="1">
    <source>
        <dbReference type="EMBL" id="MDU0353088.1"/>
    </source>
</evidence>